<dbReference type="Pfam" id="PF10502">
    <property type="entry name" value="Peptidase_S26"/>
    <property type="match status" value="1"/>
</dbReference>
<evidence type="ECO:0000256" key="3">
    <source>
        <dbReference type="ARBA" id="ARBA00013208"/>
    </source>
</evidence>
<feature type="active site" evidence="6">
    <location>
        <position position="138"/>
    </location>
</feature>
<feature type="transmembrane region" description="Helical" evidence="7">
    <location>
        <begin position="65"/>
        <end position="85"/>
    </location>
</feature>
<feature type="domain" description="Peptidase S26" evidence="8">
    <location>
        <begin position="80"/>
        <end position="219"/>
    </location>
</feature>
<dbReference type="GO" id="GO:0006465">
    <property type="term" value="P:signal peptide processing"/>
    <property type="evidence" value="ECO:0007669"/>
    <property type="project" value="InterPro"/>
</dbReference>
<comment type="similarity">
    <text evidence="2 7">Belongs to the peptidase S26 family.</text>
</comment>
<dbReference type="InterPro" id="IPR036286">
    <property type="entry name" value="LexA/Signal_pep-like_sf"/>
</dbReference>
<dbReference type="PROSITE" id="PS00761">
    <property type="entry name" value="SPASE_I_3"/>
    <property type="match status" value="1"/>
</dbReference>
<evidence type="ECO:0000256" key="4">
    <source>
        <dbReference type="ARBA" id="ARBA00019232"/>
    </source>
</evidence>
<keyword evidence="7" id="KW-1133">Transmembrane helix</keyword>
<dbReference type="PRINTS" id="PR00727">
    <property type="entry name" value="LEADERPTASE"/>
</dbReference>
<comment type="catalytic activity">
    <reaction evidence="1 7">
        <text>Cleavage of hydrophobic, N-terminal signal or leader sequences from secreted and periplasmic proteins.</text>
        <dbReference type="EC" id="3.4.21.89"/>
    </reaction>
</comment>
<keyword evidence="5 7" id="KW-0378">Hydrolase</keyword>
<dbReference type="NCBIfam" id="TIGR02227">
    <property type="entry name" value="sigpep_I_bact"/>
    <property type="match status" value="1"/>
</dbReference>
<evidence type="ECO:0000256" key="7">
    <source>
        <dbReference type="RuleBase" id="RU362042"/>
    </source>
</evidence>
<dbReference type="GO" id="GO:0009003">
    <property type="term" value="F:signal peptidase activity"/>
    <property type="evidence" value="ECO:0007669"/>
    <property type="project" value="UniProtKB-EC"/>
</dbReference>
<feature type="active site" evidence="6">
    <location>
        <position position="101"/>
    </location>
</feature>
<dbReference type="GO" id="GO:0004252">
    <property type="term" value="F:serine-type endopeptidase activity"/>
    <property type="evidence" value="ECO:0007669"/>
    <property type="project" value="InterPro"/>
</dbReference>
<keyword evidence="10" id="KW-1185">Reference proteome</keyword>
<dbReference type="CDD" id="cd06530">
    <property type="entry name" value="S26_SPase_I"/>
    <property type="match status" value="1"/>
</dbReference>
<gene>
    <name evidence="9" type="primary">lepB</name>
    <name evidence="9" type="ORF">DU002_01320</name>
</gene>
<comment type="caution">
    <text evidence="9">The sequence shown here is derived from an EMBL/GenBank/DDBJ whole genome shotgun (WGS) entry which is preliminary data.</text>
</comment>
<feature type="transmembrane region" description="Helical" evidence="7">
    <location>
        <begin position="14"/>
        <end position="33"/>
    </location>
</feature>
<keyword evidence="7" id="KW-0645">Protease</keyword>
<name>A0A368NT29_9GAMM</name>
<evidence type="ECO:0000256" key="2">
    <source>
        <dbReference type="ARBA" id="ARBA00009370"/>
    </source>
</evidence>
<evidence type="ECO:0000259" key="8">
    <source>
        <dbReference type="Pfam" id="PF10502"/>
    </source>
</evidence>
<comment type="subcellular location">
    <subcellularLocation>
        <location evidence="7">Membrane</location>
        <topology evidence="7">Multi-pass membrane protein</topology>
    </subcellularLocation>
</comment>
<dbReference type="InterPro" id="IPR019758">
    <property type="entry name" value="Pept_S26A_signal_pept_1_CS"/>
</dbReference>
<dbReference type="Gene3D" id="2.10.109.10">
    <property type="entry name" value="Umud Fragment, subunit A"/>
    <property type="match status" value="1"/>
</dbReference>
<dbReference type="InterPro" id="IPR000223">
    <property type="entry name" value="Pept_S26A_signal_pept_1"/>
</dbReference>
<dbReference type="GO" id="GO:0016020">
    <property type="term" value="C:membrane"/>
    <property type="evidence" value="ECO:0007669"/>
    <property type="project" value="UniProtKB-SubCell"/>
</dbReference>
<proteinExistence type="inferred from homology"/>
<evidence type="ECO:0000256" key="6">
    <source>
        <dbReference type="PIRSR" id="PIRSR600223-1"/>
    </source>
</evidence>
<evidence type="ECO:0000313" key="10">
    <source>
        <dbReference type="Proteomes" id="UP000252558"/>
    </source>
</evidence>
<organism evidence="9 10">
    <name type="scientific">Corallincola holothuriorum</name>
    <dbReference type="NCBI Taxonomy" id="2282215"/>
    <lineage>
        <taxon>Bacteria</taxon>
        <taxon>Pseudomonadati</taxon>
        <taxon>Pseudomonadota</taxon>
        <taxon>Gammaproteobacteria</taxon>
        <taxon>Alteromonadales</taxon>
        <taxon>Psychromonadaceae</taxon>
        <taxon>Corallincola</taxon>
    </lineage>
</organism>
<evidence type="ECO:0000313" key="9">
    <source>
        <dbReference type="EMBL" id="RCU52639.1"/>
    </source>
</evidence>
<protein>
    <recommendedName>
        <fullName evidence="4 7">Signal peptidase I</fullName>
        <ecNumber evidence="3 7">3.4.21.89</ecNumber>
    </recommendedName>
</protein>
<dbReference type="Proteomes" id="UP000252558">
    <property type="component" value="Unassembled WGS sequence"/>
</dbReference>
<feature type="transmembrane region" description="Helical" evidence="7">
    <location>
        <begin position="40"/>
        <end position="59"/>
    </location>
</feature>
<dbReference type="AlphaFoldDB" id="A0A368NT29"/>
<reference evidence="9 10" key="1">
    <citation type="submission" date="2018-07" db="EMBL/GenBank/DDBJ databases">
        <title>Corallincola holothuriorum sp. nov., a new facultative anaerobe isolated from sea cucumber Apostichopus japonicus.</title>
        <authorList>
            <person name="Xia H."/>
        </authorList>
    </citation>
    <scope>NUCLEOTIDE SEQUENCE [LARGE SCALE GENOMIC DNA]</scope>
    <source>
        <strain evidence="9 10">C4</strain>
    </source>
</reference>
<dbReference type="InterPro" id="IPR019533">
    <property type="entry name" value="Peptidase_S26"/>
</dbReference>
<sequence length="225" mass="25106">MIPVYIQVCLRKSARLWLCFLAFCLLFVGLCTVTPKIQSILVISMLFVVFGGMLVFLLLRDSALWWRLVCALLLPLAAWVVLFIGREKLLGLSIYQVPTGSMIPAIPVQSLILVDVTQRSPKLCDIVSFKHQGIVQVKRLVAMPNVTIGIAGDALIKDGQQWECEGVKNWLADIAKPPQRFDLGNQQWFFVGDNRPYSTDSRSFGAIKSEQIIGVVVDIWTPSAD</sequence>
<evidence type="ECO:0000256" key="5">
    <source>
        <dbReference type="ARBA" id="ARBA00022801"/>
    </source>
</evidence>
<evidence type="ECO:0000256" key="1">
    <source>
        <dbReference type="ARBA" id="ARBA00000677"/>
    </source>
</evidence>
<dbReference type="SUPFAM" id="SSF51306">
    <property type="entry name" value="LexA/Signal peptidase"/>
    <property type="match status" value="1"/>
</dbReference>
<dbReference type="EMBL" id="QPID01000001">
    <property type="protein sequence ID" value="RCU52639.1"/>
    <property type="molecule type" value="Genomic_DNA"/>
</dbReference>
<accession>A0A368NT29</accession>
<dbReference type="PANTHER" id="PTHR43390:SF1">
    <property type="entry name" value="CHLOROPLAST PROCESSING PEPTIDASE"/>
    <property type="match status" value="1"/>
</dbReference>
<keyword evidence="7" id="KW-0812">Transmembrane</keyword>
<dbReference type="PANTHER" id="PTHR43390">
    <property type="entry name" value="SIGNAL PEPTIDASE I"/>
    <property type="match status" value="1"/>
</dbReference>
<dbReference type="EC" id="3.4.21.89" evidence="3 7"/>
<keyword evidence="7" id="KW-0472">Membrane</keyword>